<dbReference type="InterPro" id="IPR029063">
    <property type="entry name" value="SAM-dependent_MTases_sf"/>
</dbReference>
<evidence type="ECO:0000313" key="3">
    <source>
        <dbReference type="EMBL" id="TDT70543.1"/>
    </source>
</evidence>
<name>A0AA46DYP4_9FUSO</name>
<protein>
    <submittedName>
        <fullName evidence="3">Methyltransferase family protein</fullName>
    </submittedName>
</protein>
<accession>A0AA46DYP4</accession>
<dbReference type="Gene3D" id="2.20.25.110">
    <property type="entry name" value="S-adenosyl-L-methionine-dependent methyltransferases"/>
    <property type="match status" value="1"/>
</dbReference>
<dbReference type="Proteomes" id="UP000294678">
    <property type="component" value="Unassembled WGS sequence"/>
</dbReference>
<keyword evidence="1" id="KW-0808">Transferase</keyword>
<dbReference type="GO" id="GO:0032259">
    <property type="term" value="P:methylation"/>
    <property type="evidence" value="ECO:0007669"/>
    <property type="project" value="UniProtKB-KW"/>
</dbReference>
<gene>
    <name evidence="3" type="ORF">EV215_1089</name>
</gene>
<dbReference type="InterPro" id="IPR041698">
    <property type="entry name" value="Methyltransf_25"/>
</dbReference>
<evidence type="ECO:0000256" key="1">
    <source>
        <dbReference type="ARBA" id="ARBA00022679"/>
    </source>
</evidence>
<feature type="domain" description="Methyltransferase" evidence="2">
    <location>
        <begin position="36"/>
        <end position="127"/>
    </location>
</feature>
<reference evidence="3 4" key="1">
    <citation type="submission" date="2019-03" db="EMBL/GenBank/DDBJ databases">
        <title>Genomic Encyclopedia of Type Strains, Phase IV (KMG-IV): sequencing the most valuable type-strain genomes for metagenomic binning, comparative biology and taxonomic classification.</title>
        <authorList>
            <person name="Goeker M."/>
        </authorList>
    </citation>
    <scope>NUCLEOTIDE SEQUENCE [LARGE SCALE GENOMIC DNA]</scope>
    <source>
        <strain evidence="3 4">DSM 100055</strain>
    </source>
</reference>
<evidence type="ECO:0000259" key="2">
    <source>
        <dbReference type="Pfam" id="PF13649"/>
    </source>
</evidence>
<comment type="caution">
    <text evidence="3">The sequence shown here is derived from an EMBL/GenBank/DDBJ whole genome shotgun (WGS) entry which is preliminary data.</text>
</comment>
<dbReference type="GO" id="GO:0008168">
    <property type="term" value="F:methyltransferase activity"/>
    <property type="evidence" value="ECO:0007669"/>
    <property type="project" value="UniProtKB-KW"/>
</dbReference>
<organism evidence="3 4">
    <name type="scientific">Hypnocyclicus thermotrophus</name>
    <dbReference type="NCBI Taxonomy" id="1627895"/>
    <lineage>
        <taxon>Bacteria</taxon>
        <taxon>Fusobacteriati</taxon>
        <taxon>Fusobacteriota</taxon>
        <taxon>Fusobacteriia</taxon>
        <taxon>Fusobacteriales</taxon>
        <taxon>Fusobacteriaceae</taxon>
        <taxon>Hypnocyclicus</taxon>
    </lineage>
</organism>
<sequence length="233" mass="27882">MYENFSKIYDEMMEYLEYDEWLLLILNNFSDNVKKILDIGCGTGELSIRLKRLGFSVVGIDLSKGMLDKAKEKDDNIKFIQEDMKNFKLEEEFDAAIMIFDTINHLLNEEELRGTIKNVYNHLSKDGIFIFDTATRKLMNEMFPEDYFVDDREEMTIIWQHEYNNEEDLDYIFTSFFVHKKDNIYERIDEEYAKKIFSEKVIDNICKNEGFEIIKKINNNNTAGDRIFYFLKK</sequence>
<dbReference type="SUPFAM" id="SSF53335">
    <property type="entry name" value="S-adenosyl-L-methionine-dependent methyltransferases"/>
    <property type="match status" value="1"/>
</dbReference>
<keyword evidence="3" id="KW-0489">Methyltransferase</keyword>
<proteinExistence type="predicted"/>
<dbReference type="Gene3D" id="3.40.50.150">
    <property type="entry name" value="Vaccinia Virus protein VP39"/>
    <property type="match status" value="1"/>
</dbReference>
<dbReference type="EMBL" id="SOBG01000004">
    <property type="protein sequence ID" value="TDT70543.1"/>
    <property type="molecule type" value="Genomic_DNA"/>
</dbReference>
<evidence type="ECO:0000313" key="4">
    <source>
        <dbReference type="Proteomes" id="UP000294678"/>
    </source>
</evidence>
<dbReference type="AlphaFoldDB" id="A0AA46DYP4"/>
<dbReference type="CDD" id="cd02440">
    <property type="entry name" value="AdoMet_MTases"/>
    <property type="match status" value="1"/>
</dbReference>
<dbReference type="Pfam" id="PF13649">
    <property type="entry name" value="Methyltransf_25"/>
    <property type="match status" value="1"/>
</dbReference>
<keyword evidence="4" id="KW-1185">Reference proteome</keyword>
<dbReference type="PANTHER" id="PTHR43861">
    <property type="entry name" value="TRANS-ACONITATE 2-METHYLTRANSFERASE-RELATED"/>
    <property type="match status" value="1"/>
</dbReference>
<dbReference type="RefSeq" id="WP_134112977.1">
    <property type="nucleotide sequence ID" value="NZ_SOBG01000004.1"/>
</dbReference>